<keyword evidence="9" id="KW-1185">Reference proteome</keyword>
<evidence type="ECO:0000313" key="8">
    <source>
        <dbReference type="EMBL" id="NMF60179.1"/>
    </source>
</evidence>
<reference evidence="8 9" key="1">
    <citation type="submission" date="2020-03" db="EMBL/GenBank/DDBJ databases">
        <title>Draft Genome Sequence of 2-Methylisoborneol Producing Pseudanabaena yagii Strain GIHE-NHR1 Isolated from North Han River in South Korea.</title>
        <authorList>
            <person name="Jeong J."/>
        </authorList>
    </citation>
    <scope>NUCLEOTIDE SEQUENCE [LARGE SCALE GENOMIC DNA]</scope>
    <source>
        <strain evidence="8 9">GIHE-NHR1</strain>
    </source>
</reference>
<protein>
    <submittedName>
        <fullName evidence="8">Cytochrome b/b6 domain-containing protein</fullName>
    </submittedName>
</protein>
<dbReference type="SUPFAM" id="SSF81342">
    <property type="entry name" value="Transmembrane di-heme cytochromes"/>
    <property type="match status" value="1"/>
</dbReference>
<evidence type="ECO:0000256" key="2">
    <source>
        <dbReference type="ARBA" id="ARBA00022475"/>
    </source>
</evidence>
<evidence type="ECO:0000256" key="4">
    <source>
        <dbReference type="ARBA" id="ARBA00022989"/>
    </source>
</evidence>
<keyword evidence="5 6" id="KW-0472">Membrane</keyword>
<dbReference type="Pfam" id="PF01292">
    <property type="entry name" value="Ni_hydr_CYTB"/>
    <property type="match status" value="1"/>
</dbReference>
<dbReference type="EMBL" id="JAAVJL010000002">
    <property type="protein sequence ID" value="NMF60179.1"/>
    <property type="molecule type" value="Genomic_DNA"/>
</dbReference>
<sequence length="225" mass="25775">MSRTVPYQPVLLRLLHSAIALLVFGSLITGFMVYDRYDKRFGTLNLPIIRDTQGIHGTIALAFLCLLPLFAIYCFHIGDRRLIQKESFKQLQEVGKPIWWISLQRFANSLLLVSATFAVITGRMMQEEWLPTGEFNHVWYIGHLIGWLLMFVSVAIHLLMSAKVGGLPLLLSIYNWKIRPEDMPKFWLRGFKLKPSTTFLFFFEAVVIGGIAIAFILPLIFTSPQ</sequence>
<keyword evidence="4 6" id="KW-1133">Transmembrane helix</keyword>
<evidence type="ECO:0000256" key="6">
    <source>
        <dbReference type="SAM" id="Phobius"/>
    </source>
</evidence>
<keyword evidence="2" id="KW-1003">Cell membrane</keyword>
<feature type="transmembrane region" description="Helical" evidence="6">
    <location>
        <begin position="140"/>
        <end position="160"/>
    </location>
</feature>
<comment type="caution">
    <text evidence="8">The sequence shown here is derived from an EMBL/GenBank/DDBJ whole genome shotgun (WGS) entry which is preliminary data.</text>
</comment>
<feature type="transmembrane region" description="Helical" evidence="6">
    <location>
        <begin position="12"/>
        <end position="34"/>
    </location>
</feature>
<dbReference type="InterPro" id="IPR016174">
    <property type="entry name" value="Di-haem_cyt_TM"/>
</dbReference>
<accession>A0ABX1LZI4</accession>
<evidence type="ECO:0000256" key="5">
    <source>
        <dbReference type="ARBA" id="ARBA00023136"/>
    </source>
</evidence>
<evidence type="ECO:0000259" key="7">
    <source>
        <dbReference type="Pfam" id="PF01292"/>
    </source>
</evidence>
<evidence type="ECO:0000256" key="3">
    <source>
        <dbReference type="ARBA" id="ARBA00022692"/>
    </source>
</evidence>
<feature type="transmembrane region" description="Helical" evidence="6">
    <location>
        <begin position="54"/>
        <end position="77"/>
    </location>
</feature>
<evidence type="ECO:0000256" key="1">
    <source>
        <dbReference type="ARBA" id="ARBA00004651"/>
    </source>
</evidence>
<dbReference type="RefSeq" id="WP_169365119.1">
    <property type="nucleotide sequence ID" value="NZ_JAAVJL010000002.1"/>
</dbReference>
<feature type="transmembrane region" description="Helical" evidence="6">
    <location>
        <begin position="98"/>
        <end position="120"/>
    </location>
</feature>
<organism evidence="8 9">
    <name type="scientific">Pseudanabaena yagii GIHE-NHR1</name>
    <dbReference type="NCBI Taxonomy" id="2722753"/>
    <lineage>
        <taxon>Bacteria</taxon>
        <taxon>Bacillati</taxon>
        <taxon>Cyanobacteriota</taxon>
        <taxon>Cyanophyceae</taxon>
        <taxon>Pseudanabaenales</taxon>
        <taxon>Pseudanabaenaceae</taxon>
        <taxon>Pseudanabaena</taxon>
        <taxon>Pseudanabaena yagii</taxon>
    </lineage>
</organism>
<comment type="subcellular location">
    <subcellularLocation>
        <location evidence="1">Cell membrane</location>
        <topology evidence="1">Multi-pass membrane protein</topology>
    </subcellularLocation>
</comment>
<proteinExistence type="predicted"/>
<feature type="transmembrane region" description="Helical" evidence="6">
    <location>
        <begin position="199"/>
        <end position="221"/>
    </location>
</feature>
<dbReference type="Proteomes" id="UP000738376">
    <property type="component" value="Unassembled WGS sequence"/>
</dbReference>
<evidence type="ECO:0000313" key="9">
    <source>
        <dbReference type="Proteomes" id="UP000738376"/>
    </source>
</evidence>
<dbReference type="InterPro" id="IPR011577">
    <property type="entry name" value="Cyt_b561_bac/Ni-Hgenase"/>
</dbReference>
<feature type="domain" description="Cytochrome b561 bacterial/Ni-hydrogenase" evidence="7">
    <location>
        <begin position="9"/>
        <end position="162"/>
    </location>
</feature>
<gene>
    <name evidence="8" type="ORF">HC246_19640</name>
</gene>
<name>A0ABX1LZI4_9CYAN</name>
<keyword evidence="3 6" id="KW-0812">Transmembrane</keyword>
<dbReference type="Gene3D" id="1.20.950.20">
    <property type="entry name" value="Transmembrane di-heme cytochromes, Chain C"/>
    <property type="match status" value="1"/>
</dbReference>